<evidence type="ECO:0000256" key="1">
    <source>
        <dbReference type="SAM" id="MobiDB-lite"/>
    </source>
</evidence>
<proteinExistence type="predicted"/>
<evidence type="ECO:0000313" key="3">
    <source>
        <dbReference type="Proteomes" id="UP000481861"/>
    </source>
</evidence>
<reference evidence="2 3" key="1">
    <citation type="submission" date="2020-01" db="EMBL/GenBank/DDBJ databases">
        <authorList>
            <consortium name="DOE Joint Genome Institute"/>
            <person name="Haridas S."/>
            <person name="Albert R."/>
            <person name="Binder M."/>
            <person name="Bloem J."/>
            <person name="Labutti K."/>
            <person name="Salamov A."/>
            <person name="Andreopoulos B."/>
            <person name="Baker S.E."/>
            <person name="Barry K."/>
            <person name="Bills G."/>
            <person name="Bluhm B.H."/>
            <person name="Cannon C."/>
            <person name="Castanera R."/>
            <person name="Culley D.E."/>
            <person name="Daum C."/>
            <person name="Ezra D."/>
            <person name="Gonzalez J.B."/>
            <person name="Henrissat B."/>
            <person name="Kuo A."/>
            <person name="Liang C."/>
            <person name="Lipzen A."/>
            <person name="Lutzoni F."/>
            <person name="Magnuson J."/>
            <person name="Mondo S."/>
            <person name="Nolan M."/>
            <person name="Ohm R."/>
            <person name="Pangilinan J."/>
            <person name="Park H.-J.H."/>
            <person name="Ramirez L."/>
            <person name="Alfaro M."/>
            <person name="Sun H."/>
            <person name="Tritt A."/>
            <person name="Yoshinaga Y."/>
            <person name="Zwiers L.-H.L."/>
            <person name="Turgeon B.G."/>
            <person name="Goodwin S.B."/>
            <person name="Spatafora J.W."/>
            <person name="Crous P.W."/>
            <person name="Grigoriev I.V."/>
        </authorList>
    </citation>
    <scope>NUCLEOTIDE SEQUENCE [LARGE SCALE GENOMIC DNA]</scope>
    <source>
        <strain evidence="2 3">CBS 611.86</strain>
    </source>
</reference>
<keyword evidence="3" id="KW-1185">Reference proteome</keyword>
<accession>A0A7C8MGH0</accession>
<comment type="caution">
    <text evidence="2">The sequence shown here is derived from an EMBL/GenBank/DDBJ whole genome shotgun (WGS) entry which is preliminary data.</text>
</comment>
<organism evidence="2 3">
    <name type="scientific">Massariosphaeria phaeospora</name>
    <dbReference type="NCBI Taxonomy" id="100035"/>
    <lineage>
        <taxon>Eukaryota</taxon>
        <taxon>Fungi</taxon>
        <taxon>Dikarya</taxon>
        <taxon>Ascomycota</taxon>
        <taxon>Pezizomycotina</taxon>
        <taxon>Dothideomycetes</taxon>
        <taxon>Pleosporomycetidae</taxon>
        <taxon>Pleosporales</taxon>
        <taxon>Pleosporales incertae sedis</taxon>
        <taxon>Massariosphaeria</taxon>
    </lineage>
</organism>
<sequence>MALSAKWWEAEYGGCMRLNITLVPTCCKAMGDTPASDPAIGLLIGDGTGIAVPTFIPTRVFFHDLVFLSEPNATPNSISSSRVPGGTATTLPSASSVTSKMKSTSREVPLHIRRGQNYLPRCPHTPRTTRGSGTTHQESIKYPDLSNDPIHDDILQRAGLQVLVFRSSANVLQSYNLLRDTFLRHEALIRRRPNGERYSPASCPTYHIAIVPTPSWRGRRYGSGPPATCSNGRILM</sequence>
<protein>
    <submittedName>
        <fullName evidence="2">Uncharacterized protein</fullName>
    </submittedName>
</protein>
<dbReference type="Proteomes" id="UP000481861">
    <property type="component" value="Unassembled WGS sequence"/>
</dbReference>
<gene>
    <name evidence="2" type="ORF">BDV95DRAFT_588927</name>
</gene>
<dbReference type="EMBL" id="JAADJZ010000001">
    <property type="protein sequence ID" value="KAF2877918.1"/>
    <property type="molecule type" value="Genomic_DNA"/>
</dbReference>
<feature type="region of interest" description="Disordered" evidence="1">
    <location>
        <begin position="75"/>
        <end position="145"/>
    </location>
</feature>
<feature type="compositionally biased region" description="Polar residues" evidence="1">
    <location>
        <begin position="126"/>
        <end position="137"/>
    </location>
</feature>
<feature type="compositionally biased region" description="Polar residues" evidence="1">
    <location>
        <begin position="75"/>
        <end position="102"/>
    </location>
</feature>
<name>A0A7C8MGH0_9PLEO</name>
<evidence type="ECO:0000313" key="2">
    <source>
        <dbReference type="EMBL" id="KAF2877918.1"/>
    </source>
</evidence>
<dbReference type="AlphaFoldDB" id="A0A7C8MGH0"/>